<dbReference type="InterPro" id="IPR014743">
    <property type="entry name" value="Cl-channel_core"/>
</dbReference>
<protein>
    <submittedName>
        <fullName evidence="10">Uncharacterized protein</fullName>
    </submittedName>
</protein>
<comment type="similarity">
    <text evidence="6">Belongs to the YccS/YhfK family.</text>
</comment>
<dbReference type="InterPro" id="IPR032692">
    <property type="entry name" value="YccS_N"/>
</dbReference>
<dbReference type="Pfam" id="PF13515">
    <property type="entry name" value="FUSC_2"/>
    <property type="match status" value="1"/>
</dbReference>
<comment type="subcellular location">
    <subcellularLocation>
        <location evidence="1">Cell membrane</location>
        <topology evidence="1">Multi-pass membrane protein</topology>
    </subcellularLocation>
</comment>
<feature type="transmembrane region" description="Helical" evidence="7">
    <location>
        <begin position="68"/>
        <end position="85"/>
    </location>
</feature>
<evidence type="ECO:0000256" key="1">
    <source>
        <dbReference type="ARBA" id="ARBA00004651"/>
    </source>
</evidence>
<keyword evidence="11" id="KW-1185">Reference proteome</keyword>
<dbReference type="AlphaFoldDB" id="A0A172YEU0"/>
<evidence type="ECO:0000256" key="7">
    <source>
        <dbReference type="SAM" id="Phobius"/>
    </source>
</evidence>
<evidence type="ECO:0000256" key="3">
    <source>
        <dbReference type="ARBA" id="ARBA00022692"/>
    </source>
</evidence>
<dbReference type="InterPro" id="IPR010019">
    <property type="entry name" value="Integral_membrane_YccS"/>
</dbReference>
<feature type="transmembrane region" description="Helical" evidence="7">
    <location>
        <begin position="515"/>
        <end position="537"/>
    </location>
</feature>
<keyword evidence="4 7" id="KW-1133">Transmembrane helix</keyword>
<keyword evidence="5 7" id="KW-0472">Membrane</keyword>
<feature type="transmembrane region" description="Helical" evidence="7">
    <location>
        <begin position="44"/>
        <end position="61"/>
    </location>
</feature>
<evidence type="ECO:0000256" key="5">
    <source>
        <dbReference type="ARBA" id="ARBA00023136"/>
    </source>
</evidence>
<accession>A0A172YEU0</accession>
<evidence type="ECO:0000259" key="9">
    <source>
        <dbReference type="Pfam" id="PF13515"/>
    </source>
</evidence>
<dbReference type="RefSeq" id="WP_064122716.1">
    <property type="nucleotide sequence ID" value="NZ_CP015243.1"/>
</dbReference>
<evidence type="ECO:0000313" key="11">
    <source>
        <dbReference type="Proteomes" id="UP000077875"/>
    </source>
</evidence>
<dbReference type="STRING" id="376489.A5892_10215"/>
<dbReference type="Pfam" id="PF12805">
    <property type="entry name" value="FUSC-like"/>
    <property type="match status" value="1"/>
</dbReference>
<feature type="transmembrane region" description="Helical" evidence="7">
    <location>
        <begin position="492"/>
        <end position="509"/>
    </location>
</feature>
<dbReference type="KEGG" id="haa:A5892_10215"/>
<keyword evidence="3 7" id="KW-0812">Transmembrane</keyword>
<dbReference type="PANTHER" id="PTHR30509">
    <property type="entry name" value="P-HYDROXYBENZOIC ACID EFFLUX PUMP SUBUNIT-RELATED"/>
    <property type="match status" value="1"/>
</dbReference>
<sequence length="722" mass="79575">MPLPSPVASLRRLWTLDKFAPSARVFVALVGALGFSLWQGEPAHMVALFLGIIACALAETDDGWRGRLRALAFTLACFTIAAFAVELLFPYPLLFALGLGATAFSLTLLGALGARYATICTATLILAIYTMISVEQRGVVFDALWREPLALVSGAAWYGLVSVLWQVCFAHQPVKLRMVRVLKLLGDYLVLKASLFEPVRGVDLEARRIELARQNARVVEALNLAKEALFSRLQGRRPDGRLSRYLRLYFIIQDLHERATSTHYPYAALTEAFFHSDVLFRCQRLLSRQGVACRGLGQAMLMRRHFDHRESEQALEDLRASLDQLGSGSDPSQRGLLRSLDALARNLTELERQLALADNPEALDAAHDPSLFDRSPQGLRDGWERVRMQLTPRSEIFRHACRLSAALVAGYGALHLIHPTQGYWILLTTLFVCRPSYGATLRTLRQRVVGTIIGLLVGWASITLFPAPMLQAILAVAAGVVFFATRENRYTLATAAITLLVLCCFNQIGDGFGLILPRLLDTLLGAGLAGLAVLLVLPDWRGRSLERQAATSLERAAGYLGEIVHQFQSGRRDDLAYRLARRDAHNADAAFSALLGNILLEPQRHRSEAEPALRFLIQSHSLLGHLSALGAHRDRIRISTEHDPLATTASEIVQALEAIAAGLRGSGERRWLSACERRQPAVSEESVGEENDARRLAITQLELIQALLVPLDDAARKLVADA</sequence>
<dbReference type="SUPFAM" id="SSF81340">
    <property type="entry name" value="Clc chloride channel"/>
    <property type="match status" value="1"/>
</dbReference>
<feature type="transmembrane region" description="Helical" evidence="7">
    <location>
        <begin position="91"/>
        <end position="109"/>
    </location>
</feature>
<evidence type="ECO:0000313" key="10">
    <source>
        <dbReference type="EMBL" id="ANF57791.1"/>
    </source>
</evidence>
<evidence type="ECO:0000259" key="8">
    <source>
        <dbReference type="Pfam" id="PF12805"/>
    </source>
</evidence>
<dbReference type="GO" id="GO:0005886">
    <property type="term" value="C:plasma membrane"/>
    <property type="evidence" value="ECO:0007669"/>
    <property type="project" value="UniProtKB-SubCell"/>
</dbReference>
<name>A0A172YEU0_9GAMM</name>
<feature type="transmembrane region" description="Helical" evidence="7">
    <location>
        <begin position="116"/>
        <end position="134"/>
    </location>
</feature>
<reference evidence="10 11" key="1">
    <citation type="submission" date="2016-04" db="EMBL/GenBank/DDBJ databases">
        <title>Complete Genome Sequence of Halotalea alkalilenta IHB B 13600.</title>
        <authorList>
            <person name="Swarnkar M.K."/>
            <person name="Sharma A."/>
            <person name="Kaushal K."/>
            <person name="Soni R."/>
            <person name="Rana S."/>
            <person name="Singh A.K."/>
            <person name="Gulati A."/>
        </authorList>
    </citation>
    <scope>NUCLEOTIDE SEQUENCE [LARGE SCALE GENOMIC DNA]</scope>
    <source>
        <strain evidence="10 11">IHB B 13600</strain>
    </source>
</reference>
<dbReference type="InterPro" id="IPR010020">
    <property type="entry name" value="Integral_membrane_YCCS_YHJK"/>
</dbReference>
<dbReference type="PANTHER" id="PTHR30509:SF8">
    <property type="entry name" value="INNER MEMBRANE PROTEIN YCCS"/>
    <property type="match status" value="1"/>
</dbReference>
<gene>
    <name evidence="10" type="ORF">A5892_10215</name>
</gene>
<organism evidence="10 11">
    <name type="scientific">Halotalea alkalilenta</name>
    <dbReference type="NCBI Taxonomy" id="376489"/>
    <lineage>
        <taxon>Bacteria</taxon>
        <taxon>Pseudomonadati</taxon>
        <taxon>Pseudomonadota</taxon>
        <taxon>Gammaproteobacteria</taxon>
        <taxon>Oceanospirillales</taxon>
        <taxon>Halomonadaceae</taxon>
        <taxon>Halotalea</taxon>
    </lineage>
</organism>
<feature type="domain" description="Integral membrane protein YccS N-terminal" evidence="8">
    <location>
        <begin position="71"/>
        <end position="354"/>
    </location>
</feature>
<feature type="transmembrane region" description="Helical" evidence="7">
    <location>
        <begin position="149"/>
        <end position="170"/>
    </location>
</feature>
<dbReference type="InterPro" id="IPR049453">
    <property type="entry name" value="Memb_transporter_dom"/>
</dbReference>
<dbReference type="Proteomes" id="UP000077875">
    <property type="component" value="Chromosome"/>
</dbReference>
<dbReference type="NCBIfam" id="TIGR01666">
    <property type="entry name" value="YCCS"/>
    <property type="match status" value="1"/>
</dbReference>
<evidence type="ECO:0000256" key="2">
    <source>
        <dbReference type="ARBA" id="ARBA00022475"/>
    </source>
</evidence>
<feature type="domain" description="Integral membrane bound transporter" evidence="9">
    <location>
        <begin position="413"/>
        <end position="529"/>
    </location>
</feature>
<dbReference type="NCBIfam" id="TIGR01667">
    <property type="entry name" value="YCCS_YHFK"/>
    <property type="match status" value="1"/>
</dbReference>
<proteinExistence type="inferred from homology"/>
<feature type="transmembrane region" description="Helical" evidence="7">
    <location>
        <begin position="468"/>
        <end position="485"/>
    </location>
</feature>
<keyword evidence="2" id="KW-1003">Cell membrane</keyword>
<evidence type="ECO:0000256" key="6">
    <source>
        <dbReference type="ARBA" id="ARBA00043993"/>
    </source>
</evidence>
<dbReference type="EMBL" id="CP015243">
    <property type="protein sequence ID" value="ANF57791.1"/>
    <property type="molecule type" value="Genomic_DNA"/>
</dbReference>
<evidence type="ECO:0000256" key="4">
    <source>
        <dbReference type="ARBA" id="ARBA00022989"/>
    </source>
</evidence>